<evidence type="ECO:0000313" key="5">
    <source>
        <dbReference type="Proteomes" id="UP000680625"/>
    </source>
</evidence>
<dbReference type="Pfam" id="PF02632">
    <property type="entry name" value="BioY"/>
    <property type="match status" value="1"/>
</dbReference>
<dbReference type="EMBL" id="CP060791">
    <property type="protein sequence ID" value="QVE49232.1"/>
    <property type="molecule type" value="Genomic_DNA"/>
</dbReference>
<feature type="transmembrane region" description="Helical" evidence="3">
    <location>
        <begin position="123"/>
        <end position="149"/>
    </location>
</feature>
<keyword evidence="2" id="KW-0813">Transport</keyword>
<dbReference type="PIRSF" id="PIRSF016661">
    <property type="entry name" value="BioY"/>
    <property type="match status" value="1"/>
</dbReference>
<keyword evidence="2" id="KW-1003">Cell membrane</keyword>
<protein>
    <recommendedName>
        <fullName evidence="2">Biotin transporter</fullName>
    </recommendedName>
</protein>
<keyword evidence="2 3" id="KW-0472">Membrane</keyword>
<dbReference type="InterPro" id="IPR003784">
    <property type="entry name" value="BioY"/>
</dbReference>
<name>A0ABX8CI16_9CHLA</name>
<dbReference type="PANTHER" id="PTHR34295">
    <property type="entry name" value="BIOTIN TRANSPORTER BIOY"/>
    <property type="match status" value="1"/>
</dbReference>
<organism evidence="4 5">
    <name type="scientific">Chlamydia crocodili</name>
    <dbReference type="NCBI Taxonomy" id="2766982"/>
    <lineage>
        <taxon>Bacteria</taxon>
        <taxon>Pseudomonadati</taxon>
        <taxon>Chlamydiota</taxon>
        <taxon>Chlamydiia</taxon>
        <taxon>Chlamydiales</taxon>
        <taxon>Chlamydiaceae</taxon>
        <taxon>Chlamydia/Chlamydophila group</taxon>
        <taxon>Chlamydia</taxon>
    </lineage>
</organism>
<dbReference type="GeneID" id="301704122"/>
<evidence type="ECO:0000256" key="3">
    <source>
        <dbReference type="SAM" id="Phobius"/>
    </source>
</evidence>
<keyword evidence="3" id="KW-0812">Transmembrane</keyword>
<evidence type="ECO:0000313" key="4">
    <source>
        <dbReference type="EMBL" id="QVE49232.1"/>
    </source>
</evidence>
<keyword evidence="3" id="KW-1133">Transmembrane helix</keyword>
<comment type="subcellular location">
    <subcellularLocation>
        <location evidence="2">Cell membrane</location>
        <topology evidence="2">Multi-pass membrane protein</topology>
    </subcellularLocation>
</comment>
<gene>
    <name evidence="4" type="ORF">H9Q19_00780</name>
</gene>
<evidence type="ECO:0000256" key="2">
    <source>
        <dbReference type="PIRNR" id="PIRNR016661"/>
    </source>
</evidence>
<comment type="similarity">
    <text evidence="1 2">Belongs to the BioY family.</text>
</comment>
<feature type="transmembrane region" description="Helical" evidence="3">
    <location>
        <begin position="51"/>
        <end position="74"/>
    </location>
</feature>
<proteinExistence type="inferred from homology"/>
<feature type="transmembrane region" description="Helical" evidence="3">
    <location>
        <begin position="86"/>
        <end position="114"/>
    </location>
</feature>
<keyword evidence="5" id="KW-1185">Reference proteome</keyword>
<accession>A0ABX8CI16</accession>
<dbReference type="PANTHER" id="PTHR34295:SF1">
    <property type="entry name" value="BIOTIN TRANSPORTER BIOY"/>
    <property type="match status" value="1"/>
</dbReference>
<dbReference type="RefSeq" id="WP_213241280.1">
    <property type="nucleotide sequence ID" value="NZ_CP060791.1"/>
</dbReference>
<evidence type="ECO:0000256" key="1">
    <source>
        <dbReference type="ARBA" id="ARBA00010692"/>
    </source>
</evidence>
<dbReference type="Gene3D" id="1.10.1760.20">
    <property type="match status" value="1"/>
</dbReference>
<reference evidence="4 5" key="1">
    <citation type="submission" date="2020-08" db="EMBL/GenBank/DDBJ databases">
        <title>Isolation and characterization of novel Chlamydia from Siamese crocodiles (Crocodylus siamensis).</title>
        <authorList>
            <person name="Sariya L."/>
        </authorList>
    </citation>
    <scope>NUCLEOTIDE SEQUENCE [LARGE SCALE GENOMIC DNA]</scope>
    <source>
        <strain evidence="4 5">No. 12</strain>
    </source>
</reference>
<sequence>MSYSLTKKSWLLGILSSPVVQILEGSLFLALLAKITLPLPFTPIPVTFQTLGIYCIGVACSPMIAVSSVIAYLLEGLFLPVFYSSGYGIATFLGPTAGYLYAFPLVAVFISLLYRRFKNPNSYVLGAILAGAASITLLLGSLWLTYYFYMTSITDTVDLVRGLQLGAAPFVIGETLKILLVVQGRKALQFFKKRYF</sequence>
<dbReference type="Proteomes" id="UP000680625">
    <property type="component" value="Chromosome"/>
</dbReference>
<feature type="transmembrane region" description="Helical" evidence="3">
    <location>
        <begin position="161"/>
        <end position="182"/>
    </location>
</feature>
<feature type="transmembrane region" description="Helical" evidence="3">
    <location>
        <begin position="20"/>
        <end position="39"/>
    </location>
</feature>